<dbReference type="GO" id="GO:0015627">
    <property type="term" value="C:type II protein secretion system complex"/>
    <property type="evidence" value="ECO:0007669"/>
    <property type="project" value="InterPro"/>
</dbReference>
<dbReference type="GO" id="GO:0015628">
    <property type="term" value="P:protein secretion by the type II secretion system"/>
    <property type="evidence" value="ECO:0007669"/>
    <property type="project" value="InterPro"/>
</dbReference>
<dbReference type="AlphaFoldDB" id="A6DGY1"/>
<evidence type="ECO:0000256" key="4">
    <source>
        <dbReference type="ARBA" id="ARBA00022989"/>
    </source>
</evidence>
<proteinExistence type="predicted"/>
<dbReference type="OrthoDB" id="9795612at2"/>
<evidence type="ECO:0000256" key="5">
    <source>
        <dbReference type="ARBA" id="ARBA00023136"/>
    </source>
</evidence>
<dbReference type="PANTHER" id="PTHR30093">
    <property type="entry name" value="GENERAL SECRETION PATHWAY PROTEIN G"/>
    <property type="match status" value="1"/>
</dbReference>
<feature type="transmembrane region" description="Helical" evidence="6">
    <location>
        <begin position="6"/>
        <end position="28"/>
    </location>
</feature>
<dbReference type="PRINTS" id="PR00813">
    <property type="entry name" value="BCTERIALGSPG"/>
</dbReference>
<dbReference type="eggNOG" id="COG2165">
    <property type="taxonomic scope" value="Bacteria"/>
</dbReference>
<dbReference type="SUPFAM" id="SSF54523">
    <property type="entry name" value="Pili subunits"/>
    <property type="match status" value="1"/>
</dbReference>
<dbReference type="InterPro" id="IPR000983">
    <property type="entry name" value="Bac_GSPG_pilin"/>
</dbReference>
<gene>
    <name evidence="7" type="ORF">LNTAR_13647</name>
</gene>
<dbReference type="Proteomes" id="UP000004947">
    <property type="component" value="Unassembled WGS sequence"/>
</dbReference>
<keyword evidence="4 6" id="KW-1133">Transmembrane helix</keyword>
<dbReference type="EMBL" id="ABCK01000003">
    <property type="protein sequence ID" value="EDM28864.1"/>
    <property type="molecule type" value="Genomic_DNA"/>
</dbReference>
<dbReference type="RefSeq" id="WP_007277166.1">
    <property type="nucleotide sequence ID" value="NZ_ABCK01000003.1"/>
</dbReference>
<name>A6DGY1_9BACT</name>
<dbReference type="PANTHER" id="PTHR30093:SF44">
    <property type="entry name" value="TYPE II SECRETION SYSTEM CORE PROTEIN G"/>
    <property type="match status" value="1"/>
</dbReference>
<dbReference type="Gene3D" id="3.30.700.10">
    <property type="entry name" value="Glycoprotein, Type 4 Pilin"/>
    <property type="match status" value="1"/>
</dbReference>
<evidence type="ECO:0000313" key="7">
    <source>
        <dbReference type="EMBL" id="EDM28864.1"/>
    </source>
</evidence>
<comment type="subcellular location">
    <subcellularLocation>
        <location evidence="1">Membrane</location>
        <topology evidence="1">Single-pass membrane protein</topology>
    </subcellularLocation>
</comment>
<accession>A6DGY1</accession>
<evidence type="ECO:0000256" key="6">
    <source>
        <dbReference type="SAM" id="Phobius"/>
    </source>
</evidence>
<evidence type="ECO:0000256" key="3">
    <source>
        <dbReference type="ARBA" id="ARBA00022692"/>
    </source>
</evidence>
<dbReference type="NCBIfam" id="TIGR02532">
    <property type="entry name" value="IV_pilin_GFxxxE"/>
    <property type="match status" value="1"/>
</dbReference>
<dbReference type="Pfam" id="PF07963">
    <property type="entry name" value="N_methyl"/>
    <property type="match status" value="1"/>
</dbReference>
<dbReference type="STRING" id="313628.LNTAR_13647"/>
<reference evidence="7 8" key="1">
    <citation type="journal article" date="2010" name="J. Bacteriol.">
        <title>Genome sequence of Lentisphaera araneosa HTCC2155T, the type species of the order Lentisphaerales in the phylum Lentisphaerae.</title>
        <authorList>
            <person name="Thrash J.C."/>
            <person name="Cho J.C."/>
            <person name="Vergin K.L."/>
            <person name="Morris R.M."/>
            <person name="Giovannoni S.J."/>
        </authorList>
    </citation>
    <scope>NUCLEOTIDE SEQUENCE [LARGE SCALE GENOMIC DNA]</scope>
    <source>
        <strain evidence="7 8">HTCC2155</strain>
    </source>
</reference>
<dbReference type="InterPro" id="IPR012902">
    <property type="entry name" value="N_methyl_site"/>
</dbReference>
<evidence type="ECO:0000256" key="1">
    <source>
        <dbReference type="ARBA" id="ARBA00004167"/>
    </source>
</evidence>
<keyword evidence="2" id="KW-0488">Methylation</keyword>
<sequence length="214" mass="23909">MKKHFTLIELLVSIAIIGILASFLLPTLSKSRKQARSTLCQSKIRQIGMATFAYSTDNNNYAAYNDSSATSYWTRRLSTQAYLPEINTLNSNANTSPYKCPEGAELDSYYTSNYSQNFRLGLRSEGGVAYEKYNMSSEHASSTVLHMDSFGTAITLWKGNLQENKVFNADPNTSVARHLQKANTSFLDGHIESMNGTRLIQIESEASTTNFWIP</sequence>
<protein>
    <submittedName>
        <fullName evidence="7">Uncharacterized protein</fullName>
    </submittedName>
</protein>
<keyword evidence="5 6" id="KW-0472">Membrane</keyword>
<dbReference type="InterPro" id="IPR045584">
    <property type="entry name" value="Pilin-like"/>
</dbReference>
<evidence type="ECO:0000313" key="8">
    <source>
        <dbReference type="Proteomes" id="UP000004947"/>
    </source>
</evidence>
<evidence type="ECO:0000256" key="2">
    <source>
        <dbReference type="ARBA" id="ARBA00022481"/>
    </source>
</evidence>
<organism evidence="7 8">
    <name type="scientific">Lentisphaera araneosa HTCC2155</name>
    <dbReference type="NCBI Taxonomy" id="313628"/>
    <lineage>
        <taxon>Bacteria</taxon>
        <taxon>Pseudomonadati</taxon>
        <taxon>Lentisphaerota</taxon>
        <taxon>Lentisphaeria</taxon>
        <taxon>Lentisphaerales</taxon>
        <taxon>Lentisphaeraceae</taxon>
        <taxon>Lentisphaera</taxon>
    </lineage>
</organism>
<comment type="caution">
    <text evidence="7">The sequence shown here is derived from an EMBL/GenBank/DDBJ whole genome shotgun (WGS) entry which is preliminary data.</text>
</comment>
<keyword evidence="3 6" id="KW-0812">Transmembrane</keyword>
<keyword evidence="8" id="KW-1185">Reference proteome</keyword>
<dbReference type="GO" id="GO:0016020">
    <property type="term" value="C:membrane"/>
    <property type="evidence" value="ECO:0007669"/>
    <property type="project" value="UniProtKB-SubCell"/>
</dbReference>